<keyword evidence="3" id="KW-1185">Reference proteome</keyword>
<dbReference type="GO" id="GO:0007160">
    <property type="term" value="P:cell-matrix adhesion"/>
    <property type="evidence" value="ECO:0007669"/>
    <property type="project" value="InterPro"/>
</dbReference>
<dbReference type="GO" id="GO:0005576">
    <property type="term" value="C:extracellular region"/>
    <property type="evidence" value="ECO:0007669"/>
    <property type="project" value="InterPro"/>
</dbReference>
<dbReference type="Ensembl" id="ENSACIT00000021851.1">
    <property type="protein sequence ID" value="ENSACIP00000021302.1"/>
    <property type="gene ID" value="ENSACIG00000016491.1"/>
</dbReference>
<name>A0A3Q0SE99_AMPCI</name>
<dbReference type="PANTHER" id="PTHR10697">
    <property type="entry name" value="MAMMALIAN EPENDYMIN-RELATED PROTEIN 1"/>
    <property type="match status" value="1"/>
</dbReference>
<accession>A0A3Q0SE99</accession>
<dbReference type="AlphaFoldDB" id="A0A3Q0SE99"/>
<dbReference type="PANTHER" id="PTHR10697:SF5">
    <property type="entry name" value="EPENDYMIN-RELATED"/>
    <property type="match status" value="1"/>
</dbReference>
<proteinExistence type="inferred from homology"/>
<dbReference type="GO" id="GO:0005764">
    <property type="term" value="C:lysosome"/>
    <property type="evidence" value="ECO:0007669"/>
    <property type="project" value="TreeGrafter"/>
</dbReference>
<dbReference type="Proteomes" id="UP000261340">
    <property type="component" value="Unplaced"/>
</dbReference>
<evidence type="ECO:0000313" key="3">
    <source>
        <dbReference type="Proteomes" id="UP000261340"/>
    </source>
</evidence>
<dbReference type="GeneTree" id="ENSGT00940000164430"/>
<evidence type="ECO:0008006" key="4">
    <source>
        <dbReference type="Google" id="ProtNLM"/>
    </source>
</evidence>
<comment type="similarity">
    <text evidence="1">Belongs to the ependymin family.</text>
</comment>
<sequence>LRTPVTILCQTPHQSLCLLQMSPAMTGNGLITSTGLITYDAFGQRMRVKNFGVSGNETFALDQLMLFGEGIYYETNWKTLSCKKMKLDTAFIPMQVPSDAKLLAQVIMGSSSSWGMGVLTNTWYGSLYTTVFTEIGCIPVSFTSYTPQSGWITVSTFNWVIGMANPMDYLPPPFCANSKLEETETPHNFFTVMESLAMKTKREE</sequence>
<evidence type="ECO:0000256" key="1">
    <source>
        <dbReference type="ARBA" id="ARBA00010771"/>
    </source>
</evidence>
<evidence type="ECO:0000313" key="2">
    <source>
        <dbReference type="Ensembl" id="ENSACIP00000021302.1"/>
    </source>
</evidence>
<dbReference type="Pfam" id="PF00811">
    <property type="entry name" value="Ependymin"/>
    <property type="match status" value="1"/>
</dbReference>
<reference evidence="2" key="1">
    <citation type="submission" date="2025-08" db="UniProtKB">
        <authorList>
            <consortium name="Ensembl"/>
        </authorList>
    </citation>
    <scope>IDENTIFICATION</scope>
</reference>
<dbReference type="SMART" id="SM00026">
    <property type="entry name" value="EPEND"/>
    <property type="match status" value="1"/>
</dbReference>
<dbReference type="GO" id="GO:0005509">
    <property type="term" value="F:calcium ion binding"/>
    <property type="evidence" value="ECO:0007669"/>
    <property type="project" value="InterPro"/>
</dbReference>
<organism evidence="2 3">
    <name type="scientific">Amphilophus citrinellus</name>
    <name type="common">Midas cichlid</name>
    <name type="synonym">Cichlasoma citrinellum</name>
    <dbReference type="NCBI Taxonomy" id="61819"/>
    <lineage>
        <taxon>Eukaryota</taxon>
        <taxon>Metazoa</taxon>
        <taxon>Chordata</taxon>
        <taxon>Craniata</taxon>
        <taxon>Vertebrata</taxon>
        <taxon>Euteleostomi</taxon>
        <taxon>Actinopterygii</taxon>
        <taxon>Neopterygii</taxon>
        <taxon>Teleostei</taxon>
        <taxon>Neoteleostei</taxon>
        <taxon>Acanthomorphata</taxon>
        <taxon>Ovalentaria</taxon>
        <taxon>Cichlomorphae</taxon>
        <taxon>Cichliformes</taxon>
        <taxon>Cichlidae</taxon>
        <taxon>New World cichlids</taxon>
        <taxon>Cichlasomatinae</taxon>
        <taxon>Heroini</taxon>
        <taxon>Amphilophus</taxon>
    </lineage>
</organism>
<protein>
    <recommendedName>
        <fullName evidence="4">Ependymin</fullName>
    </recommendedName>
</protein>
<dbReference type="InterPro" id="IPR001299">
    <property type="entry name" value="Ependymin"/>
</dbReference>
<dbReference type="PRINTS" id="PR00317">
    <property type="entry name" value="EPENDYMIN"/>
</dbReference>
<reference evidence="2" key="2">
    <citation type="submission" date="2025-09" db="UniProtKB">
        <authorList>
            <consortium name="Ensembl"/>
        </authorList>
    </citation>
    <scope>IDENTIFICATION</scope>
</reference>